<name>A0A4R3HT07_PAULE</name>
<dbReference type="OrthoDB" id="8719589at2"/>
<evidence type="ECO:0000313" key="1">
    <source>
        <dbReference type="EMBL" id="TCS34382.1"/>
    </source>
</evidence>
<protein>
    <submittedName>
        <fullName evidence="1">Uncharacterized protein</fullName>
    </submittedName>
</protein>
<organism evidence="1 2">
    <name type="scientific">Paucimonas lemoignei</name>
    <name type="common">Pseudomonas lemoignei</name>
    <dbReference type="NCBI Taxonomy" id="29443"/>
    <lineage>
        <taxon>Bacteria</taxon>
        <taxon>Pseudomonadati</taxon>
        <taxon>Pseudomonadota</taxon>
        <taxon>Betaproteobacteria</taxon>
        <taxon>Burkholderiales</taxon>
        <taxon>Burkholderiaceae</taxon>
        <taxon>Paucimonas</taxon>
    </lineage>
</organism>
<reference evidence="1 2" key="1">
    <citation type="submission" date="2019-03" db="EMBL/GenBank/DDBJ databases">
        <title>Genomic Encyclopedia of Type Strains, Phase IV (KMG-IV): sequencing the most valuable type-strain genomes for metagenomic binning, comparative biology and taxonomic classification.</title>
        <authorList>
            <person name="Goeker M."/>
        </authorList>
    </citation>
    <scope>NUCLEOTIDE SEQUENCE [LARGE SCALE GENOMIC DNA]</scope>
    <source>
        <strain evidence="1 2">DSM 7445</strain>
    </source>
</reference>
<evidence type="ECO:0000313" key="2">
    <source>
        <dbReference type="Proteomes" id="UP000295382"/>
    </source>
</evidence>
<sequence length="208" mass="23291">MPAIQLIVSEAEHKKLQEDYEKLSALWIQQGRQSSPPPFEHWIGERLMNANRISAEGIDHMRVFSAVEQLITSMHVHGFCLAHVVGQTGSPEKSSQEFAEALVRHFELPTQYIKRLQDVFTYYQKDASSLTDNGSSKAPAHASTTIESTFEELLERTTTALDHLGTERAIGRVEGALALLVNLGIMERETAREKTQAFKALARGMKKT</sequence>
<dbReference type="Proteomes" id="UP000295382">
    <property type="component" value="Unassembled WGS sequence"/>
</dbReference>
<dbReference type="AlphaFoldDB" id="A0A4R3HT07"/>
<dbReference type="RefSeq" id="WP_132259950.1">
    <property type="nucleotide sequence ID" value="NZ_SLZQ01000013.1"/>
</dbReference>
<gene>
    <name evidence="1" type="ORF">EDC30_11378</name>
</gene>
<accession>A0A4R3HT07</accession>
<dbReference type="EMBL" id="SLZQ01000013">
    <property type="protein sequence ID" value="TCS34382.1"/>
    <property type="molecule type" value="Genomic_DNA"/>
</dbReference>
<keyword evidence="2" id="KW-1185">Reference proteome</keyword>
<proteinExistence type="predicted"/>
<comment type="caution">
    <text evidence="1">The sequence shown here is derived from an EMBL/GenBank/DDBJ whole genome shotgun (WGS) entry which is preliminary data.</text>
</comment>